<evidence type="ECO:0000313" key="2">
    <source>
        <dbReference type="Proteomes" id="UP000242875"/>
    </source>
</evidence>
<organism evidence="1 2">
    <name type="scientific">Bifiguratus adelaidae</name>
    <dbReference type="NCBI Taxonomy" id="1938954"/>
    <lineage>
        <taxon>Eukaryota</taxon>
        <taxon>Fungi</taxon>
        <taxon>Fungi incertae sedis</taxon>
        <taxon>Mucoromycota</taxon>
        <taxon>Mucoromycotina</taxon>
        <taxon>Endogonomycetes</taxon>
        <taxon>Endogonales</taxon>
        <taxon>Endogonales incertae sedis</taxon>
        <taxon>Bifiguratus</taxon>
    </lineage>
</organism>
<evidence type="ECO:0008006" key="3">
    <source>
        <dbReference type="Google" id="ProtNLM"/>
    </source>
</evidence>
<comment type="caution">
    <text evidence="1">The sequence shown here is derived from an EMBL/GenBank/DDBJ whole genome shotgun (WGS) entry which is preliminary data.</text>
</comment>
<sequence>MIVQVTHVNLKSIVSYNCAICAAKLISPSSETSSGDTGPRFYCPQCRRTVEYTSDNFSASFRLAFTVREACTPVAHTLVAFDDIAEKVIGCSALEWEQRVRMHPETIQLMSNQLRGAWFRVTLRTKRRVKKHAHLIPDRIIATLTRLQ</sequence>
<dbReference type="Proteomes" id="UP000242875">
    <property type="component" value="Unassembled WGS sequence"/>
</dbReference>
<keyword evidence="2" id="KW-1185">Reference proteome</keyword>
<dbReference type="SUPFAM" id="SSF50249">
    <property type="entry name" value="Nucleic acid-binding proteins"/>
    <property type="match status" value="1"/>
</dbReference>
<dbReference type="AlphaFoldDB" id="A0A261Y714"/>
<proteinExistence type="predicted"/>
<name>A0A261Y714_9FUNG</name>
<protein>
    <recommendedName>
        <fullName evidence="3">Replication factor A C-terminal domain-containing protein</fullName>
    </recommendedName>
</protein>
<dbReference type="EMBL" id="MVBO01000005">
    <property type="protein sequence ID" value="OZJ06274.1"/>
    <property type="molecule type" value="Genomic_DNA"/>
</dbReference>
<dbReference type="Gene3D" id="2.40.50.140">
    <property type="entry name" value="Nucleic acid-binding proteins"/>
    <property type="match status" value="1"/>
</dbReference>
<dbReference type="InterPro" id="IPR012340">
    <property type="entry name" value="NA-bd_OB-fold"/>
</dbReference>
<gene>
    <name evidence="1" type="ORF">BZG36_00802</name>
</gene>
<reference evidence="1 2" key="1">
    <citation type="journal article" date="2017" name="Mycologia">
        <title>Bifiguratus adelaidae, gen. et sp. nov., a new member of Mucoromycotina in endophytic and soil-dwelling habitats.</title>
        <authorList>
            <person name="Torres-Cruz T.J."/>
            <person name="Billingsley Tobias T.L."/>
            <person name="Almatruk M."/>
            <person name="Hesse C."/>
            <person name="Kuske C.R."/>
            <person name="Desiro A."/>
            <person name="Benucci G.M."/>
            <person name="Bonito G."/>
            <person name="Stajich J.E."/>
            <person name="Dunlap C."/>
            <person name="Arnold A.E."/>
            <person name="Porras-Alfaro A."/>
        </authorList>
    </citation>
    <scope>NUCLEOTIDE SEQUENCE [LARGE SCALE GENOMIC DNA]</scope>
    <source>
        <strain evidence="1 2">AZ0501</strain>
    </source>
</reference>
<accession>A0A261Y714</accession>
<evidence type="ECO:0000313" key="1">
    <source>
        <dbReference type="EMBL" id="OZJ06274.1"/>
    </source>
</evidence>